<reference evidence="6" key="2">
    <citation type="journal article" date="2023" name="Microorganisms">
        <title>Isolation and Genomic Characteristics of Cat-Borne Campylobacter felis sp. nov. and Sheep-Borne Campylobacter ovis sp. nov.</title>
        <authorList>
            <person name="Wang H."/>
            <person name="Li Y."/>
            <person name="Gu Y."/>
            <person name="Zhou G."/>
            <person name="Chen X."/>
            <person name="Zhang X."/>
            <person name="Shao Z."/>
            <person name="Zhang J."/>
            <person name="Zhang M."/>
        </authorList>
    </citation>
    <scope>NUCLEOTIDE SEQUENCE</scope>
    <source>
        <strain evidence="6">PS10</strain>
    </source>
</reference>
<evidence type="ECO:0000256" key="4">
    <source>
        <dbReference type="HAMAP-Rule" id="MF_00167"/>
    </source>
</evidence>
<organism evidence="6 7">
    <name type="scientific">Campylobacter gastrosuis</name>
    <dbReference type="NCBI Taxonomy" id="2974576"/>
    <lineage>
        <taxon>Bacteria</taxon>
        <taxon>Pseudomonadati</taxon>
        <taxon>Campylobacterota</taxon>
        <taxon>Epsilonproteobacteria</taxon>
        <taxon>Campylobacterales</taxon>
        <taxon>Campylobacteraceae</taxon>
        <taxon>Campylobacter</taxon>
    </lineage>
</organism>
<accession>A0ABT7HMD7</accession>
<comment type="similarity">
    <text evidence="4">Belongs to the CsrA/RsmA family.</text>
</comment>
<dbReference type="InterPro" id="IPR036107">
    <property type="entry name" value="CsrA_sf"/>
</dbReference>
<sequence>MLILSRKENEEIWIGDNMKIIVVNIAKGVVKIGIEAPRNTVIFRKELAERIKRENEEASKNSEQANIDELSKKIEQ</sequence>
<evidence type="ECO:0000256" key="5">
    <source>
        <dbReference type="SAM" id="MobiDB-lite"/>
    </source>
</evidence>
<evidence type="ECO:0000313" key="6">
    <source>
        <dbReference type="EMBL" id="MDL0087925.1"/>
    </source>
</evidence>
<dbReference type="Pfam" id="PF02599">
    <property type="entry name" value="CsrA"/>
    <property type="match status" value="1"/>
</dbReference>
<evidence type="ECO:0000256" key="3">
    <source>
        <dbReference type="ARBA" id="ARBA00022884"/>
    </source>
</evidence>
<evidence type="ECO:0000313" key="7">
    <source>
        <dbReference type="Proteomes" id="UP001173801"/>
    </source>
</evidence>
<proteinExistence type="inferred from homology"/>
<keyword evidence="4" id="KW-0678">Repressor</keyword>
<evidence type="ECO:0000256" key="1">
    <source>
        <dbReference type="ARBA" id="ARBA00022490"/>
    </source>
</evidence>
<dbReference type="HAMAP" id="MF_00167">
    <property type="entry name" value="CsrA"/>
    <property type="match status" value="1"/>
</dbReference>
<keyword evidence="7" id="KW-1185">Reference proteome</keyword>
<keyword evidence="3 4" id="KW-0694">RNA-binding</keyword>
<dbReference type="Proteomes" id="UP001173801">
    <property type="component" value="Unassembled WGS sequence"/>
</dbReference>
<comment type="caution">
    <text evidence="6">The sequence shown here is derived from an EMBL/GenBank/DDBJ whole genome shotgun (WGS) entry which is preliminary data.</text>
</comment>
<reference evidence="6" key="1">
    <citation type="submission" date="2022-08" db="EMBL/GenBank/DDBJ databases">
        <authorList>
            <person name="Wang H."/>
        </authorList>
    </citation>
    <scope>NUCLEOTIDE SEQUENCE</scope>
    <source>
        <strain evidence="6">PS10</strain>
    </source>
</reference>
<gene>
    <name evidence="4 6" type="primary">csrA</name>
    <name evidence="6" type="ORF">NYG85_00860</name>
</gene>
<protein>
    <recommendedName>
        <fullName evidence="4">Translational regulator CsrA</fullName>
    </recommendedName>
</protein>
<evidence type="ECO:0000256" key="2">
    <source>
        <dbReference type="ARBA" id="ARBA00022845"/>
    </source>
</evidence>
<keyword evidence="4" id="KW-1005">Bacterial flagellum biogenesis</keyword>
<dbReference type="InterPro" id="IPR003751">
    <property type="entry name" value="CsrA"/>
</dbReference>
<keyword evidence="2 4" id="KW-0810">Translation regulation</keyword>
<dbReference type="SUPFAM" id="SSF117130">
    <property type="entry name" value="CsrA-like"/>
    <property type="match status" value="1"/>
</dbReference>
<feature type="region of interest" description="Disordered" evidence="5">
    <location>
        <begin position="54"/>
        <end position="76"/>
    </location>
</feature>
<comment type="subcellular location">
    <subcellularLocation>
        <location evidence="4">Cytoplasm</location>
    </subcellularLocation>
</comment>
<dbReference type="Gene3D" id="2.60.40.4380">
    <property type="entry name" value="Translational regulator CsrA"/>
    <property type="match status" value="1"/>
</dbReference>
<name>A0ABT7HMD7_9BACT</name>
<dbReference type="NCBIfam" id="TIGR00202">
    <property type="entry name" value="csrA"/>
    <property type="match status" value="1"/>
</dbReference>
<dbReference type="PANTHER" id="PTHR34984:SF1">
    <property type="entry name" value="CARBON STORAGE REGULATOR"/>
    <property type="match status" value="1"/>
</dbReference>
<keyword evidence="1 4" id="KW-0963">Cytoplasm</keyword>
<dbReference type="EMBL" id="JANURM010000001">
    <property type="protein sequence ID" value="MDL0087925.1"/>
    <property type="molecule type" value="Genomic_DNA"/>
</dbReference>
<dbReference type="PANTHER" id="PTHR34984">
    <property type="entry name" value="CARBON STORAGE REGULATOR"/>
    <property type="match status" value="1"/>
</dbReference>
<dbReference type="RefSeq" id="WP_284936682.1">
    <property type="nucleotide sequence ID" value="NZ_JANURM010000001.1"/>
</dbReference>
<comment type="subunit">
    <text evidence="4">Homodimer; the beta-strands of each monomer intercalate to form a hydrophobic core, while the alpha-helices form wings that extend away from the core.</text>
</comment>
<comment type="function">
    <text evidence="4">A translational regulator that binds mRNA to regulate translation initiation and/or mRNA stability. Usually binds in the 5'-UTR at or near the Shine-Dalgarno sequence preventing ribosome-binding, thus repressing translation. Its main target seems to be the major flagellin gene, while its function is anatagonized by FliW.</text>
</comment>